<sequence length="653" mass="70992">MNDHADDAQPELPGRERRRLQSSRLIQYLLLQAVIAGGCVVALLQSLPGPPAQYQMTAFQLSQAGIERAVTLPYFSPRRDAMNDPPRFSAQFVRPSGEAAQPWSVFLPRFTNGVEVSVNDVVILDSRRDPTANRPDRNTPAIAVIPASVLRDGDNAISIRLFIWGPITGFLDRIWVGPDELLRPSYDLRTLVFVTLPVVFSSWQAILAVILGIMWVMRRHEAAYGVLAAAMAVGVGQAFLQTPMGGETPLSKLNVILISSAPIESALVLTFALLFSGWKWQRYGWILFIPGVLLALAGLFGNQAMVRALFLILAVPMVGISLLIMAIVTARSALRRPNVASLLLGCAVTIMLTCWIADLLSVFQMTPNRIFTARLSYSAMLVAIGAGLTWRFARALNQVDGFAGRLVTQVREAEEKLKVSFAREEERARAAALARERTRLMRDLHDGLGGQLVSIVALSERGNGSAGIGDAARAALKDLRLVIDSMDDIGGDLMLALGSWRERAMAQLRPHDIALDWRAVTPQGLPVHPELRPWHVIQIVRLLDEAVTNAVKHANAKRITVRIETLAGTDGLERGCITVEDDGKGFEITSDGAAAGAIKAARGLRNMRSRAARCGAELELSSCAQGADHGTDQGTRVRLTLPHRFPDSDGAAG</sequence>
<feature type="transmembrane region" description="Helical" evidence="4">
    <location>
        <begin position="222"/>
        <end position="240"/>
    </location>
</feature>
<dbReference type="AlphaFoldDB" id="A0A0R3MA73"/>
<evidence type="ECO:0000256" key="4">
    <source>
        <dbReference type="SAM" id="Phobius"/>
    </source>
</evidence>
<feature type="transmembrane region" description="Helical" evidence="4">
    <location>
        <begin position="255"/>
        <end position="276"/>
    </location>
</feature>
<feature type="transmembrane region" description="Helical" evidence="4">
    <location>
        <begin position="283"/>
        <end position="302"/>
    </location>
</feature>
<feature type="transmembrane region" description="Helical" evidence="4">
    <location>
        <begin position="25"/>
        <end position="47"/>
    </location>
</feature>
<keyword evidence="4" id="KW-1133">Transmembrane helix</keyword>
<dbReference type="RefSeq" id="WP_057862514.1">
    <property type="nucleotide sequence ID" value="NZ_LLYB01000125.1"/>
</dbReference>
<dbReference type="GO" id="GO:0000160">
    <property type="term" value="P:phosphorelay signal transduction system"/>
    <property type="evidence" value="ECO:0007669"/>
    <property type="project" value="UniProtKB-KW"/>
</dbReference>
<keyword evidence="4" id="KW-0812">Transmembrane</keyword>
<dbReference type="Gene3D" id="1.20.5.1930">
    <property type="match status" value="1"/>
</dbReference>
<dbReference type="PANTHER" id="PTHR24421:SF58">
    <property type="entry name" value="SIGNAL TRANSDUCTION HISTIDINE-PROTEIN KINASE_PHOSPHATASE UHPB"/>
    <property type="match status" value="1"/>
</dbReference>
<comment type="caution">
    <text evidence="6">The sequence shown here is derived from an EMBL/GenBank/DDBJ whole genome shotgun (WGS) entry which is preliminary data.</text>
</comment>
<dbReference type="OrthoDB" id="9778496at2"/>
<accession>A0A0R3MA73</accession>
<feature type="domain" description="Histidine kinase/HSP90-like ATPase" evidence="5">
    <location>
        <begin position="534"/>
        <end position="645"/>
    </location>
</feature>
<dbReference type="InterPro" id="IPR050482">
    <property type="entry name" value="Sensor_HK_TwoCompSys"/>
</dbReference>
<feature type="transmembrane region" description="Helical" evidence="4">
    <location>
        <begin position="308"/>
        <end position="330"/>
    </location>
</feature>
<evidence type="ECO:0000256" key="3">
    <source>
        <dbReference type="ARBA" id="ARBA00023012"/>
    </source>
</evidence>
<dbReference type="Gene3D" id="3.30.565.10">
    <property type="entry name" value="Histidine kinase-like ATPase, C-terminal domain"/>
    <property type="match status" value="1"/>
</dbReference>
<dbReference type="InterPro" id="IPR036890">
    <property type="entry name" value="HATPase_C_sf"/>
</dbReference>
<evidence type="ECO:0000313" key="7">
    <source>
        <dbReference type="Proteomes" id="UP000051660"/>
    </source>
</evidence>
<keyword evidence="1" id="KW-0808">Transferase</keyword>
<keyword evidence="2 6" id="KW-0418">Kinase</keyword>
<dbReference type="EMBL" id="LLYB01000125">
    <property type="protein sequence ID" value="KRR16746.1"/>
    <property type="molecule type" value="Genomic_DNA"/>
</dbReference>
<evidence type="ECO:0000313" key="6">
    <source>
        <dbReference type="EMBL" id="KRR16746.1"/>
    </source>
</evidence>
<dbReference type="PANTHER" id="PTHR24421">
    <property type="entry name" value="NITRATE/NITRITE SENSOR PROTEIN NARX-RELATED"/>
    <property type="match status" value="1"/>
</dbReference>
<keyword evidence="3" id="KW-0902">Two-component regulatory system</keyword>
<evidence type="ECO:0000259" key="5">
    <source>
        <dbReference type="SMART" id="SM00387"/>
    </source>
</evidence>
<dbReference type="GO" id="GO:0016301">
    <property type="term" value="F:kinase activity"/>
    <property type="evidence" value="ECO:0007669"/>
    <property type="project" value="UniProtKB-KW"/>
</dbReference>
<feature type="transmembrane region" description="Helical" evidence="4">
    <location>
        <begin position="342"/>
        <end position="363"/>
    </location>
</feature>
<proteinExistence type="predicted"/>
<keyword evidence="4" id="KW-0472">Membrane</keyword>
<evidence type="ECO:0000256" key="2">
    <source>
        <dbReference type="ARBA" id="ARBA00022777"/>
    </source>
</evidence>
<dbReference type="SMART" id="SM00387">
    <property type="entry name" value="HATPase_c"/>
    <property type="match status" value="1"/>
</dbReference>
<feature type="transmembrane region" description="Helical" evidence="4">
    <location>
        <begin position="191"/>
        <end position="215"/>
    </location>
</feature>
<gene>
    <name evidence="6" type="ORF">CQ14_14210</name>
</gene>
<dbReference type="Pfam" id="PF02518">
    <property type="entry name" value="HATPase_c"/>
    <property type="match status" value="1"/>
</dbReference>
<dbReference type="Proteomes" id="UP000051660">
    <property type="component" value="Unassembled WGS sequence"/>
</dbReference>
<reference evidence="6 7" key="1">
    <citation type="submission" date="2014-03" db="EMBL/GenBank/DDBJ databases">
        <title>Bradyrhizobium valentinum sp. nov., isolated from effective nodules of Lupinus mariae-josephae, a lupine endemic of basic-lime soils in Eastern Spain.</title>
        <authorList>
            <person name="Duran D."/>
            <person name="Rey L."/>
            <person name="Navarro A."/>
            <person name="Busquets A."/>
            <person name="Imperial J."/>
            <person name="Ruiz-Argueso T."/>
        </authorList>
    </citation>
    <scope>NUCLEOTIDE SEQUENCE [LARGE SCALE GENOMIC DNA]</scope>
    <source>
        <strain evidence="6 7">CCBAU 23086</strain>
    </source>
</reference>
<dbReference type="CDD" id="cd16917">
    <property type="entry name" value="HATPase_UhpB-NarQ-NarX-like"/>
    <property type="match status" value="1"/>
</dbReference>
<evidence type="ECO:0000256" key="1">
    <source>
        <dbReference type="ARBA" id="ARBA00022679"/>
    </source>
</evidence>
<protein>
    <submittedName>
        <fullName evidence="6">Histidine kinase</fullName>
    </submittedName>
</protein>
<dbReference type="SUPFAM" id="SSF55874">
    <property type="entry name" value="ATPase domain of HSP90 chaperone/DNA topoisomerase II/histidine kinase"/>
    <property type="match status" value="1"/>
</dbReference>
<name>A0A0R3MA73_9BRAD</name>
<dbReference type="InterPro" id="IPR003594">
    <property type="entry name" value="HATPase_dom"/>
</dbReference>
<organism evidence="6 7">
    <name type="scientific">Bradyrhizobium lablabi</name>
    <dbReference type="NCBI Taxonomy" id="722472"/>
    <lineage>
        <taxon>Bacteria</taxon>
        <taxon>Pseudomonadati</taxon>
        <taxon>Pseudomonadota</taxon>
        <taxon>Alphaproteobacteria</taxon>
        <taxon>Hyphomicrobiales</taxon>
        <taxon>Nitrobacteraceae</taxon>
        <taxon>Bradyrhizobium</taxon>
    </lineage>
</organism>